<proteinExistence type="predicted"/>
<protein>
    <submittedName>
        <fullName evidence="2">Uncharacterized protein</fullName>
    </submittedName>
</protein>
<organism evidence="2 3">
    <name type="scientific">Parthenolecanium corni</name>
    <dbReference type="NCBI Taxonomy" id="536013"/>
    <lineage>
        <taxon>Eukaryota</taxon>
        <taxon>Metazoa</taxon>
        <taxon>Ecdysozoa</taxon>
        <taxon>Arthropoda</taxon>
        <taxon>Hexapoda</taxon>
        <taxon>Insecta</taxon>
        <taxon>Pterygota</taxon>
        <taxon>Neoptera</taxon>
        <taxon>Paraneoptera</taxon>
        <taxon>Hemiptera</taxon>
        <taxon>Sternorrhyncha</taxon>
        <taxon>Coccoidea</taxon>
        <taxon>Coccidae</taxon>
        <taxon>Parthenolecanium</taxon>
    </lineage>
</organism>
<name>A0AAN9TLY5_9HEMI</name>
<keyword evidence="3" id="KW-1185">Reference proteome</keyword>
<dbReference type="Proteomes" id="UP001367676">
    <property type="component" value="Unassembled WGS sequence"/>
</dbReference>
<comment type="caution">
    <text evidence="2">The sequence shown here is derived from an EMBL/GenBank/DDBJ whole genome shotgun (WGS) entry which is preliminary data.</text>
</comment>
<evidence type="ECO:0000313" key="3">
    <source>
        <dbReference type="Proteomes" id="UP001367676"/>
    </source>
</evidence>
<evidence type="ECO:0000313" key="2">
    <source>
        <dbReference type="EMBL" id="KAK7601575.1"/>
    </source>
</evidence>
<gene>
    <name evidence="2" type="ORF">V9T40_009016</name>
</gene>
<dbReference type="EMBL" id="JBBCAQ010000010">
    <property type="protein sequence ID" value="KAK7601575.1"/>
    <property type="molecule type" value="Genomic_DNA"/>
</dbReference>
<feature type="compositionally biased region" description="Low complexity" evidence="1">
    <location>
        <begin position="302"/>
        <end position="322"/>
    </location>
</feature>
<dbReference type="AlphaFoldDB" id="A0AAN9TLY5"/>
<evidence type="ECO:0000256" key="1">
    <source>
        <dbReference type="SAM" id="MobiDB-lite"/>
    </source>
</evidence>
<feature type="region of interest" description="Disordered" evidence="1">
    <location>
        <begin position="246"/>
        <end position="328"/>
    </location>
</feature>
<reference evidence="2 3" key="1">
    <citation type="submission" date="2024-03" db="EMBL/GenBank/DDBJ databases">
        <title>Adaptation during the transition from Ophiocordyceps entomopathogen to insect associate is accompanied by gene loss and intensified selection.</title>
        <authorList>
            <person name="Ward C.M."/>
            <person name="Onetto C.A."/>
            <person name="Borneman A.R."/>
        </authorList>
    </citation>
    <scope>NUCLEOTIDE SEQUENCE [LARGE SCALE GENOMIC DNA]</scope>
    <source>
        <strain evidence="2">AWRI1</strain>
        <tissue evidence="2">Single Adult Female</tissue>
    </source>
</reference>
<feature type="compositionally biased region" description="Polar residues" evidence="1">
    <location>
        <begin position="288"/>
        <end position="301"/>
    </location>
</feature>
<accession>A0AAN9TLY5</accession>
<sequence length="328" mass="35407">MVECQICSISDQILLISSALHAAPNPQSQSQEVYKGTSVYPNYYVQHSSPFSGLQNPFVRSPILPGSDFVHSNDFSKQLNLTNENEKIYDEKTLAAFGTAFGDKSDDNGATTVKDKVYSTDNVEDLNVFNPFLAAKDAHGKLLKSNNGLLGVKASKPGVANAKTVSFVNPFHGNGFDPVFGPEIAPRYDIQFSPQGNSFGSINPFPTTNWNDFHFGFQPNFDTGFGPHSSWDPSSYPASHPNHYPAPFPGQYPSDLPSYPFPNPFLPGYDPKGLNPTGKGNGGKGEPTTENAPETTSENFQETTSESNPASESTSESSGTSSQATVKK</sequence>